<evidence type="ECO:0000256" key="6">
    <source>
        <dbReference type="ARBA" id="ARBA00022692"/>
    </source>
</evidence>
<keyword evidence="13 16" id="KW-0472">Membrane</keyword>
<dbReference type="FunFam" id="3.80.10.10:FF:000111">
    <property type="entry name" value="LRR receptor-like serine/threonine-protein kinase ERECTA"/>
    <property type="match status" value="1"/>
</dbReference>
<evidence type="ECO:0000256" key="10">
    <source>
        <dbReference type="ARBA" id="ARBA00022777"/>
    </source>
</evidence>
<evidence type="ECO:0000256" key="3">
    <source>
        <dbReference type="ARBA" id="ARBA00009592"/>
    </source>
</evidence>
<evidence type="ECO:0000313" key="18">
    <source>
        <dbReference type="EMBL" id="KAG7549806.1"/>
    </source>
</evidence>
<evidence type="ECO:0000256" key="9">
    <source>
        <dbReference type="ARBA" id="ARBA00022741"/>
    </source>
</evidence>
<accession>A0A8T1YUJ5</accession>
<dbReference type="InterPro" id="IPR046959">
    <property type="entry name" value="PRK1-6/SRF4-like"/>
</dbReference>
<dbReference type="AlphaFoldDB" id="A0A8T1YUJ5"/>
<dbReference type="GO" id="GO:0016020">
    <property type="term" value="C:membrane"/>
    <property type="evidence" value="ECO:0007669"/>
    <property type="project" value="UniProtKB-SubCell"/>
</dbReference>
<dbReference type="InterPro" id="IPR003591">
    <property type="entry name" value="Leu-rich_rpt_typical-subtyp"/>
</dbReference>
<dbReference type="InterPro" id="IPR001611">
    <property type="entry name" value="Leu-rich_rpt"/>
</dbReference>
<dbReference type="Pfam" id="PF00560">
    <property type="entry name" value="LRR_1"/>
    <property type="match status" value="4"/>
</dbReference>
<evidence type="ECO:0000256" key="16">
    <source>
        <dbReference type="SAM" id="Phobius"/>
    </source>
</evidence>
<keyword evidence="12 16" id="KW-1133">Transmembrane helix</keyword>
<evidence type="ECO:0000256" key="15">
    <source>
        <dbReference type="PROSITE-ProRule" id="PRU10141"/>
    </source>
</evidence>
<evidence type="ECO:0000259" key="17">
    <source>
        <dbReference type="PROSITE" id="PS50011"/>
    </source>
</evidence>
<evidence type="ECO:0000256" key="4">
    <source>
        <dbReference type="ARBA" id="ARBA00022614"/>
    </source>
</evidence>
<dbReference type="EMBL" id="JAEFBK010000011">
    <property type="protein sequence ID" value="KAG7549806.1"/>
    <property type="molecule type" value="Genomic_DNA"/>
</dbReference>
<evidence type="ECO:0000256" key="12">
    <source>
        <dbReference type="ARBA" id="ARBA00022989"/>
    </source>
</evidence>
<keyword evidence="9 15" id="KW-0547">Nucleotide-binding</keyword>
<gene>
    <name evidence="18" type="ORF">ISN45_Aa06g006490</name>
</gene>
<dbReference type="InterPro" id="IPR055414">
    <property type="entry name" value="LRR_R13L4/SHOC2-like"/>
</dbReference>
<dbReference type="FunFam" id="3.80.10.10:FF:000041">
    <property type="entry name" value="LRR receptor-like serine/threonine-protein kinase ERECTA"/>
    <property type="match status" value="1"/>
</dbReference>
<feature type="binding site" evidence="15">
    <location>
        <position position="545"/>
    </location>
    <ligand>
        <name>ATP</name>
        <dbReference type="ChEBI" id="CHEBI:30616"/>
    </ligand>
</feature>
<dbReference type="Proteomes" id="UP000694240">
    <property type="component" value="Chromosome 11"/>
</dbReference>
<evidence type="ECO:0000256" key="13">
    <source>
        <dbReference type="ARBA" id="ARBA00023136"/>
    </source>
</evidence>
<dbReference type="FunFam" id="3.30.200.20:FF:000288">
    <property type="entry name" value="LRR receptor-like serine/threonine-protein kinase ERECTA"/>
    <property type="match status" value="1"/>
</dbReference>
<evidence type="ECO:0000256" key="8">
    <source>
        <dbReference type="ARBA" id="ARBA00022737"/>
    </source>
</evidence>
<sequence length="692" mass="76706">MAIKASFSNVANMLLDWDDVHNNDFCSWRGVFCDNVSLNVVSLNLSNLNLGGEISSALGDLRNLQSIDLQGNKLGGQIPDEIGNCASLAYVDFSTNSLFGDIPFSISKLKQLEFLNLKNNQLTSPIPATLTQIPNLKTLDLARNQLTGEIPRLLYWNEVLQYLGLRGNMLTGTLSPDMCQLTGLWYFDVRGNNLTGTIPDNIGNCTSFKILNTLQYRFRPSSYSATKWFELNLANNHLVGPIPSNISSCAALNQFNVHGNFLSGSIPLEFRNLGSLTYLNLSSNSFKGKIPAELGHIINLDTLDLSGNNFSGSIPLTLGDLEHLLILNLSRNHLNGTLPAEFGNLRSIQIIDVSFNFLAGVIPTELGQLQNINSLILNNNKIHGKIPDQLTNCFSLANLNISFNNLSGIIPPMKNFSRFAPASFFRNPFLCGNWVGSICGPSLPKSRVFTRVAVICMVLGFITLICMIFIAVYKSKQQKPVLKGSSKQPEGSTKLVILHMDMAIHTFDDIMRVTENLSEKYIIGCGASSTVYKCTSKSSRPIAIKRIYNQYPNNFREFETELETIGSIRHRNIVSLHGYALSPFGNLLFYDYMENGSLWDLLHGPGKKVKLDWETRLKIAVGAAQGLAYLHHDYTPRIIHRDIKSSNILLDGNFESRLSDFGIAKSIPATKTYASTYVLGTIGYIDPEYART</sequence>
<name>A0A8T1YUJ5_9BRAS</name>
<dbReference type="SMART" id="SM00369">
    <property type="entry name" value="LRR_TYP"/>
    <property type="match status" value="7"/>
</dbReference>
<dbReference type="Pfam" id="PF23598">
    <property type="entry name" value="LRR_14"/>
    <property type="match status" value="1"/>
</dbReference>
<reference evidence="18 19" key="1">
    <citation type="submission" date="2020-12" db="EMBL/GenBank/DDBJ databases">
        <title>Concerted genomic and epigenomic changes stabilize Arabidopsis allopolyploids.</title>
        <authorList>
            <person name="Chen Z."/>
        </authorList>
    </citation>
    <scope>NUCLEOTIDE SEQUENCE [LARGE SCALE GENOMIC DNA]</scope>
    <source>
        <strain evidence="18">Allo738</strain>
        <tissue evidence="18">Leaf</tissue>
    </source>
</reference>
<dbReference type="InterPro" id="IPR017441">
    <property type="entry name" value="Protein_kinase_ATP_BS"/>
</dbReference>
<dbReference type="InterPro" id="IPR008271">
    <property type="entry name" value="Ser/Thr_kinase_AS"/>
</dbReference>
<feature type="transmembrane region" description="Helical" evidence="16">
    <location>
        <begin position="452"/>
        <end position="473"/>
    </location>
</feature>
<keyword evidence="4" id="KW-0433">Leucine-rich repeat</keyword>
<dbReference type="PROSITE" id="PS50011">
    <property type="entry name" value="PROTEIN_KINASE_DOM"/>
    <property type="match status" value="1"/>
</dbReference>
<dbReference type="PANTHER" id="PTHR48007">
    <property type="entry name" value="LEUCINE-RICH REPEAT RECEPTOR-LIKE PROTEIN KINASE PXC1"/>
    <property type="match status" value="1"/>
</dbReference>
<dbReference type="GO" id="GO:0005524">
    <property type="term" value="F:ATP binding"/>
    <property type="evidence" value="ECO:0007669"/>
    <property type="project" value="UniProtKB-UniRule"/>
</dbReference>
<keyword evidence="6 16" id="KW-0812">Transmembrane</keyword>
<keyword evidence="19" id="KW-1185">Reference proteome</keyword>
<dbReference type="Pfam" id="PF13855">
    <property type="entry name" value="LRR_8"/>
    <property type="match status" value="1"/>
</dbReference>
<comment type="caution">
    <text evidence="18">The sequence shown here is derived from an EMBL/GenBank/DDBJ whole genome shotgun (WGS) entry which is preliminary data.</text>
</comment>
<evidence type="ECO:0000313" key="19">
    <source>
        <dbReference type="Proteomes" id="UP000694240"/>
    </source>
</evidence>
<comment type="similarity">
    <text evidence="3">Belongs to the RLP family.</text>
</comment>
<evidence type="ECO:0000256" key="14">
    <source>
        <dbReference type="ARBA" id="ARBA00023180"/>
    </source>
</evidence>
<protein>
    <submittedName>
        <fullName evidence="18">Protein kinase domain</fullName>
    </submittedName>
</protein>
<feature type="domain" description="Protein kinase" evidence="17">
    <location>
        <begin position="517"/>
        <end position="692"/>
    </location>
</feature>
<dbReference type="PROSITE" id="PS00108">
    <property type="entry name" value="PROTEIN_KINASE_ST"/>
    <property type="match status" value="1"/>
</dbReference>
<organism evidence="18 19">
    <name type="scientific">Arabidopsis thaliana x Arabidopsis arenosa</name>
    <dbReference type="NCBI Taxonomy" id="1240361"/>
    <lineage>
        <taxon>Eukaryota</taxon>
        <taxon>Viridiplantae</taxon>
        <taxon>Streptophyta</taxon>
        <taxon>Embryophyta</taxon>
        <taxon>Tracheophyta</taxon>
        <taxon>Spermatophyta</taxon>
        <taxon>Magnoliopsida</taxon>
        <taxon>eudicotyledons</taxon>
        <taxon>Gunneridae</taxon>
        <taxon>Pentapetalae</taxon>
        <taxon>rosids</taxon>
        <taxon>malvids</taxon>
        <taxon>Brassicales</taxon>
        <taxon>Brassicaceae</taxon>
        <taxon>Camelineae</taxon>
        <taxon>Arabidopsis</taxon>
    </lineage>
</organism>
<keyword evidence="7" id="KW-0732">Signal</keyword>
<dbReference type="PROSITE" id="PS51450">
    <property type="entry name" value="LRR"/>
    <property type="match status" value="1"/>
</dbReference>
<dbReference type="PROSITE" id="PS00107">
    <property type="entry name" value="PROTEIN_KINASE_ATP"/>
    <property type="match status" value="1"/>
</dbReference>
<evidence type="ECO:0000256" key="1">
    <source>
        <dbReference type="ARBA" id="ARBA00004479"/>
    </source>
</evidence>
<comment type="similarity">
    <text evidence="2">Belongs to the protein kinase superfamily. Ser/Thr protein kinase family.</text>
</comment>
<dbReference type="FunFam" id="1.10.510.10:FF:001424">
    <property type="entry name" value="Protein kinase superfamily protein"/>
    <property type="match status" value="1"/>
</dbReference>
<dbReference type="Pfam" id="PF00069">
    <property type="entry name" value="Pkinase"/>
    <property type="match status" value="1"/>
</dbReference>
<dbReference type="InterPro" id="IPR013210">
    <property type="entry name" value="LRR_N_plant-typ"/>
</dbReference>
<dbReference type="PANTHER" id="PTHR48007:SF76">
    <property type="entry name" value="OS03G0145102 PROTEIN"/>
    <property type="match status" value="1"/>
</dbReference>
<comment type="subcellular location">
    <subcellularLocation>
        <location evidence="1">Membrane</location>
        <topology evidence="1">Single-pass type I membrane protein</topology>
    </subcellularLocation>
</comment>
<keyword evidence="14" id="KW-0325">Glycoprotein</keyword>
<evidence type="ECO:0000256" key="2">
    <source>
        <dbReference type="ARBA" id="ARBA00008684"/>
    </source>
</evidence>
<dbReference type="Pfam" id="PF08263">
    <property type="entry name" value="LRRNT_2"/>
    <property type="match status" value="1"/>
</dbReference>
<dbReference type="FunFam" id="3.80.10.10:FF:000077">
    <property type="entry name" value="LRR receptor-like serine/threonine-protein kinase ERL1"/>
    <property type="match status" value="1"/>
</dbReference>
<dbReference type="FunFam" id="3.80.10.10:FF:000261">
    <property type="entry name" value="LRR receptor-like serine/threonine-protein kinase ERECTA"/>
    <property type="match status" value="1"/>
</dbReference>
<evidence type="ECO:0000256" key="7">
    <source>
        <dbReference type="ARBA" id="ARBA00022729"/>
    </source>
</evidence>
<keyword evidence="11 15" id="KW-0067">ATP-binding</keyword>
<keyword evidence="8" id="KW-0677">Repeat</keyword>
<keyword evidence="5" id="KW-0808">Transferase</keyword>
<dbReference type="InterPro" id="IPR000719">
    <property type="entry name" value="Prot_kinase_dom"/>
</dbReference>
<evidence type="ECO:0000256" key="11">
    <source>
        <dbReference type="ARBA" id="ARBA00022840"/>
    </source>
</evidence>
<dbReference type="SMART" id="SM00220">
    <property type="entry name" value="S_TKc"/>
    <property type="match status" value="1"/>
</dbReference>
<evidence type="ECO:0000256" key="5">
    <source>
        <dbReference type="ARBA" id="ARBA00022679"/>
    </source>
</evidence>
<dbReference type="GO" id="GO:0004672">
    <property type="term" value="F:protein kinase activity"/>
    <property type="evidence" value="ECO:0007669"/>
    <property type="project" value="InterPro"/>
</dbReference>
<proteinExistence type="inferred from homology"/>
<keyword evidence="10 18" id="KW-0418">Kinase</keyword>